<accession>A0A9W4MEW7</accession>
<dbReference type="EMBL" id="CAJVAX010000020">
    <property type="protein sequence ID" value="CAG7653962.1"/>
    <property type="molecule type" value="Genomic_DNA"/>
</dbReference>
<feature type="compositionally biased region" description="Low complexity" evidence="1">
    <location>
        <begin position="143"/>
        <end position="164"/>
    </location>
</feature>
<dbReference type="AlphaFoldDB" id="A0A9W4MEW7"/>
<evidence type="ECO:0000313" key="2">
    <source>
        <dbReference type="EMBL" id="CAG7653962.1"/>
    </source>
</evidence>
<organism evidence="2 3">
    <name type="scientific">Actinacidiphila bryophytorum</name>
    <dbReference type="NCBI Taxonomy" id="1436133"/>
    <lineage>
        <taxon>Bacteria</taxon>
        <taxon>Bacillati</taxon>
        <taxon>Actinomycetota</taxon>
        <taxon>Actinomycetes</taxon>
        <taxon>Kitasatosporales</taxon>
        <taxon>Streptomycetaceae</taxon>
        <taxon>Actinacidiphila</taxon>
    </lineage>
</organism>
<gene>
    <name evidence="2" type="ORF">SBRY_60319</name>
</gene>
<evidence type="ECO:0000313" key="3">
    <source>
        <dbReference type="Proteomes" id="UP001153328"/>
    </source>
</evidence>
<comment type="caution">
    <text evidence="2">The sequence shown here is derived from an EMBL/GenBank/DDBJ whole genome shotgun (WGS) entry which is preliminary data.</text>
</comment>
<protein>
    <submittedName>
        <fullName evidence="2">Uncharacterized protein</fullName>
    </submittedName>
</protein>
<feature type="compositionally biased region" description="Basic and acidic residues" evidence="1">
    <location>
        <begin position="109"/>
        <end position="123"/>
    </location>
</feature>
<proteinExistence type="predicted"/>
<feature type="compositionally biased region" description="Basic residues" evidence="1">
    <location>
        <begin position="74"/>
        <end position="84"/>
    </location>
</feature>
<feature type="region of interest" description="Disordered" evidence="1">
    <location>
        <begin position="1"/>
        <end position="183"/>
    </location>
</feature>
<sequence>MRGHRRAAVAAAAHRGRARPFPAADGRAGAPAVRGRAAARRPPVDRRRAGIGGLHRSGGERGDRSNRAGVAAHRLVRRAARVRLRFPAAYRGRGQGTAGRGRAPGRRGAVRDRSRLPARPDRPRRPRGGRGPAGPGAGRGPRGRLAAAAPLRPGVAPGRPAAVRLSPTGAPHRVWPGPSPSYV</sequence>
<feature type="compositionally biased region" description="Low complexity" evidence="1">
    <location>
        <begin position="8"/>
        <end position="36"/>
    </location>
</feature>
<feature type="compositionally biased region" description="Gly residues" evidence="1">
    <location>
        <begin position="129"/>
        <end position="140"/>
    </location>
</feature>
<name>A0A9W4MEW7_9ACTN</name>
<keyword evidence="3" id="KW-1185">Reference proteome</keyword>
<reference evidence="2" key="1">
    <citation type="submission" date="2021-06" db="EMBL/GenBank/DDBJ databases">
        <authorList>
            <person name="Arsene-Ploetze F."/>
        </authorList>
    </citation>
    <scope>NUCLEOTIDE SEQUENCE</scope>
    <source>
        <strain evidence="2">SBRY1</strain>
    </source>
</reference>
<dbReference type="Proteomes" id="UP001153328">
    <property type="component" value="Unassembled WGS sequence"/>
</dbReference>
<evidence type="ECO:0000256" key="1">
    <source>
        <dbReference type="SAM" id="MobiDB-lite"/>
    </source>
</evidence>
<feature type="compositionally biased region" description="Basic and acidic residues" evidence="1">
    <location>
        <begin position="57"/>
        <end position="66"/>
    </location>
</feature>